<evidence type="ECO:0000313" key="2">
    <source>
        <dbReference type="Proteomes" id="UP001607221"/>
    </source>
</evidence>
<gene>
    <name evidence="1" type="ORF">ACGRHZ_26790</name>
</gene>
<reference evidence="1 2" key="1">
    <citation type="submission" date="2024-10" db="EMBL/GenBank/DDBJ databases">
        <authorList>
            <person name="Yibar A."/>
            <person name="Saticioglu I.B."/>
            <person name="Duman M."/>
            <person name="Ajmi N."/>
            <person name="Gurler F."/>
            <person name="Ay H."/>
            <person name="Onuk E."/>
            <person name="Guler S."/>
            <person name="Romalde J.L."/>
        </authorList>
    </citation>
    <scope>NUCLEOTIDE SEQUENCE [LARGE SCALE GENOMIC DNA]</scope>
    <source>
        <strain evidence="1 2">1-TCBS-A</strain>
    </source>
</reference>
<organism evidence="1 2">
    <name type="scientific">Vibrio jasicida</name>
    <dbReference type="NCBI Taxonomy" id="766224"/>
    <lineage>
        <taxon>Bacteria</taxon>
        <taxon>Pseudomonadati</taxon>
        <taxon>Pseudomonadota</taxon>
        <taxon>Gammaproteobacteria</taxon>
        <taxon>Vibrionales</taxon>
        <taxon>Vibrionaceae</taxon>
        <taxon>Vibrio</taxon>
    </lineage>
</organism>
<proteinExistence type="predicted"/>
<accession>A0ABW7JES9</accession>
<dbReference type="RefSeq" id="WP_394633188.1">
    <property type="nucleotide sequence ID" value="NZ_JBIHSE010000004.1"/>
</dbReference>
<protein>
    <submittedName>
        <fullName evidence="1">Phage tail protein</fullName>
    </submittedName>
</protein>
<keyword evidence="2" id="KW-1185">Reference proteome</keyword>
<sequence>MYKITLPFWMDRGELKKLAAASQSFWEKVEVWLRLSLTKFDVMTCDIIFVDYIAWERKITRLEGEDELIYRKRVDYAFVNAQDAGMTAGMYRIFERLGITIYNIRERQPGKDWDVVTLEMDDETLATKKELISMLLLTYGATCRRYEYNVVTKLDSFNHYGQMNCSYKNFVCEFPEVNA</sequence>
<dbReference type="Proteomes" id="UP001607221">
    <property type="component" value="Unassembled WGS sequence"/>
</dbReference>
<name>A0ABW7JES9_9VIBR</name>
<comment type="caution">
    <text evidence="1">The sequence shown here is derived from an EMBL/GenBank/DDBJ whole genome shotgun (WGS) entry which is preliminary data.</text>
</comment>
<evidence type="ECO:0000313" key="1">
    <source>
        <dbReference type="EMBL" id="MFH0274885.1"/>
    </source>
</evidence>
<dbReference type="EMBL" id="JBIHSE010000004">
    <property type="protein sequence ID" value="MFH0274885.1"/>
    <property type="molecule type" value="Genomic_DNA"/>
</dbReference>